<feature type="binding site" evidence="14">
    <location>
        <position position="37"/>
    </location>
    <ligand>
        <name>L-threonine</name>
        <dbReference type="ChEBI" id="CHEBI:57926"/>
    </ligand>
</feature>
<evidence type="ECO:0000313" key="16">
    <source>
        <dbReference type="EMBL" id="GGG12475.1"/>
    </source>
</evidence>
<accession>A0A917D6B6</accession>
<dbReference type="Gene3D" id="3.90.870.10">
    <property type="entry name" value="DHBP synthase"/>
    <property type="match status" value="1"/>
</dbReference>
<reference evidence="16" key="1">
    <citation type="journal article" date="2014" name="Int. J. Syst. Evol. Microbiol.">
        <title>Complete genome sequence of Corynebacterium casei LMG S-19264T (=DSM 44701T), isolated from a smear-ripened cheese.</title>
        <authorList>
            <consortium name="US DOE Joint Genome Institute (JGI-PGF)"/>
            <person name="Walter F."/>
            <person name="Albersmeier A."/>
            <person name="Kalinowski J."/>
            <person name="Ruckert C."/>
        </authorList>
    </citation>
    <scope>NUCLEOTIDE SEQUENCE</scope>
    <source>
        <strain evidence="16">CGMCC 1.15760</strain>
    </source>
</reference>
<dbReference type="InterPro" id="IPR005145">
    <property type="entry name" value="Sua5_C"/>
</dbReference>
<dbReference type="SUPFAM" id="SSF55821">
    <property type="entry name" value="YrdC/RibB"/>
    <property type="match status" value="1"/>
</dbReference>
<evidence type="ECO:0000256" key="1">
    <source>
        <dbReference type="ARBA" id="ARBA00004496"/>
    </source>
</evidence>
<dbReference type="GO" id="GO:0000049">
    <property type="term" value="F:tRNA binding"/>
    <property type="evidence" value="ECO:0007669"/>
    <property type="project" value="TreeGrafter"/>
</dbReference>
<dbReference type="InterPro" id="IPR038385">
    <property type="entry name" value="Sua5/YwlC_C"/>
</dbReference>
<organism evidence="16 17">
    <name type="scientific">Lysinibacillus alkalisoli</name>
    <dbReference type="NCBI Taxonomy" id="1911548"/>
    <lineage>
        <taxon>Bacteria</taxon>
        <taxon>Bacillati</taxon>
        <taxon>Bacillota</taxon>
        <taxon>Bacilli</taxon>
        <taxon>Bacillales</taxon>
        <taxon>Bacillaceae</taxon>
        <taxon>Lysinibacillus</taxon>
    </lineage>
</organism>
<feature type="binding site" evidence="14">
    <location>
        <position position="198"/>
    </location>
    <ligand>
        <name>ATP</name>
        <dbReference type="ChEBI" id="CHEBI:30616"/>
    </ligand>
</feature>
<evidence type="ECO:0000256" key="12">
    <source>
        <dbReference type="ARBA" id="ARBA00048366"/>
    </source>
</evidence>
<dbReference type="GO" id="GO:0006450">
    <property type="term" value="P:regulation of translational fidelity"/>
    <property type="evidence" value="ECO:0007669"/>
    <property type="project" value="TreeGrafter"/>
</dbReference>
<keyword evidence="10 13" id="KW-0067">ATP-binding</keyword>
<dbReference type="GO" id="GO:0003725">
    <property type="term" value="F:double-stranded RNA binding"/>
    <property type="evidence" value="ECO:0007669"/>
    <property type="project" value="UniProtKB-UniRule"/>
</dbReference>
<reference evidence="16" key="2">
    <citation type="submission" date="2020-09" db="EMBL/GenBank/DDBJ databases">
        <authorList>
            <person name="Sun Q."/>
            <person name="Zhou Y."/>
        </authorList>
    </citation>
    <scope>NUCLEOTIDE SEQUENCE</scope>
    <source>
        <strain evidence="16">CGMCC 1.15760</strain>
    </source>
</reference>
<comment type="similarity">
    <text evidence="2 13">Belongs to the SUA5 family.</text>
</comment>
<dbReference type="InterPro" id="IPR050156">
    <property type="entry name" value="TC-AMP_synthase_SUA5"/>
</dbReference>
<feature type="binding site" evidence="14">
    <location>
        <position position="144"/>
    </location>
    <ligand>
        <name>ATP</name>
        <dbReference type="ChEBI" id="CHEBI:30616"/>
    </ligand>
</feature>
<dbReference type="AlphaFoldDB" id="A0A917D6B6"/>
<dbReference type="Pfam" id="PF01300">
    <property type="entry name" value="Sua5_yciO_yrdC"/>
    <property type="match status" value="1"/>
</dbReference>
<evidence type="ECO:0000256" key="7">
    <source>
        <dbReference type="ARBA" id="ARBA00022694"/>
    </source>
</evidence>
<feature type="binding site" evidence="14">
    <location>
        <position position="236"/>
    </location>
    <ligand>
        <name>ATP</name>
        <dbReference type="ChEBI" id="CHEBI:30616"/>
    </ligand>
</feature>
<evidence type="ECO:0000256" key="14">
    <source>
        <dbReference type="PIRSR" id="PIRSR004930-1"/>
    </source>
</evidence>
<dbReference type="Proteomes" id="UP000616608">
    <property type="component" value="Unassembled WGS sequence"/>
</dbReference>
<comment type="catalytic activity">
    <reaction evidence="12 13">
        <text>L-threonine + hydrogencarbonate + ATP = L-threonylcarbamoyladenylate + diphosphate + H2O</text>
        <dbReference type="Rhea" id="RHEA:36407"/>
        <dbReference type="ChEBI" id="CHEBI:15377"/>
        <dbReference type="ChEBI" id="CHEBI:17544"/>
        <dbReference type="ChEBI" id="CHEBI:30616"/>
        <dbReference type="ChEBI" id="CHEBI:33019"/>
        <dbReference type="ChEBI" id="CHEBI:57926"/>
        <dbReference type="ChEBI" id="CHEBI:73682"/>
        <dbReference type="EC" id="2.7.7.87"/>
    </reaction>
</comment>
<dbReference type="GO" id="GO:0005737">
    <property type="term" value="C:cytoplasm"/>
    <property type="evidence" value="ECO:0007669"/>
    <property type="project" value="UniProtKB-SubCell"/>
</dbReference>
<name>A0A917D6B6_9BACI</name>
<dbReference type="PROSITE" id="PS51163">
    <property type="entry name" value="YRDC"/>
    <property type="match status" value="1"/>
</dbReference>
<dbReference type="GO" id="GO:0061710">
    <property type="term" value="F:L-threonylcarbamoyladenylate synthase"/>
    <property type="evidence" value="ECO:0007669"/>
    <property type="project" value="UniProtKB-EC"/>
</dbReference>
<dbReference type="RefSeq" id="WP_188613294.1">
    <property type="nucleotide sequence ID" value="NZ_BMJT01000001.1"/>
</dbReference>
<feature type="domain" description="YrdC-like" evidence="15">
    <location>
        <begin position="15"/>
        <end position="202"/>
    </location>
</feature>
<dbReference type="InterPro" id="IPR006070">
    <property type="entry name" value="Sua5-like_dom"/>
</dbReference>
<keyword evidence="6 13" id="KW-0808">Transferase</keyword>
<feature type="binding site" evidence="14">
    <location>
        <position position="146"/>
    </location>
    <ligand>
        <name>ATP</name>
        <dbReference type="ChEBI" id="CHEBI:30616"/>
    </ligand>
</feature>
<evidence type="ECO:0000259" key="15">
    <source>
        <dbReference type="PROSITE" id="PS51163"/>
    </source>
</evidence>
<dbReference type="EMBL" id="BMJT01000001">
    <property type="protein sequence ID" value="GGG12475.1"/>
    <property type="molecule type" value="Genomic_DNA"/>
</dbReference>
<evidence type="ECO:0000256" key="4">
    <source>
        <dbReference type="ARBA" id="ARBA00015492"/>
    </source>
</evidence>
<feature type="binding site" evidence="14">
    <location>
        <position position="154"/>
    </location>
    <ligand>
        <name>ATP</name>
        <dbReference type="ChEBI" id="CHEBI:30616"/>
    </ligand>
</feature>
<keyword evidence="9 13" id="KW-0547">Nucleotide-binding</keyword>
<keyword evidence="8 13" id="KW-0548">Nucleotidyltransferase</keyword>
<keyword evidence="5 13" id="KW-0963">Cytoplasm</keyword>
<evidence type="ECO:0000256" key="10">
    <source>
        <dbReference type="ARBA" id="ARBA00022840"/>
    </source>
</evidence>
<dbReference type="InterPro" id="IPR010923">
    <property type="entry name" value="T(6)A37_SUA5"/>
</dbReference>
<dbReference type="PANTHER" id="PTHR17490">
    <property type="entry name" value="SUA5"/>
    <property type="match status" value="1"/>
</dbReference>
<feature type="binding site" evidence="14">
    <location>
        <position position="60"/>
    </location>
    <ligand>
        <name>ATP</name>
        <dbReference type="ChEBI" id="CHEBI:30616"/>
    </ligand>
</feature>
<dbReference type="FunFam" id="3.90.870.10:FF:000008">
    <property type="entry name" value="Threonylcarbamoyl-AMP synthase"/>
    <property type="match status" value="1"/>
</dbReference>
<evidence type="ECO:0000313" key="17">
    <source>
        <dbReference type="Proteomes" id="UP000616608"/>
    </source>
</evidence>
<evidence type="ECO:0000256" key="2">
    <source>
        <dbReference type="ARBA" id="ARBA00007663"/>
    </source>
</evidence>
<feature type="binding site" evidence="14">
    <location>
        <position position="120"/>
    </location>
    <ligand>
        <name>ATP</name>
        <dbReference type="ChEBI" id="CHEBI:30616"/>
    </ligand>
</feature>
<evidence type="ECO:0000256" key="13">
    <source>
        <dbReference type="PIRNR" id="PIRNR004930"/>
    </source>
</evidence>
<dbReference type="PANTHER" id="PTHR17490:SF16">
    <property type="entry name" value="THREONYLCARBAMOYL-AMP SYNTHASE"/>
    <property type="match status" value="1"/>
</dbReference>
<comment type="subcellular location">
    <subcellularLocation>
        <location evidence="1 13">Cytoplasm</location>
    </subcellularLocation>
</comment>
<evidence type="ECO:0000256" key="3">
    <source>
        <dbReference type="ARBA" id="ARBA00012584"/>
    </source>
</evidence>
<dbReference type="GO" id="GO:0008033">
    <property type="term" value="P:tRNA processing"/>
    <property type="evidence" value="ECO:0007669"/>
    <property type="project" value="UniProtKB-KW"/>
</dbReference>
<feature type="binding site" evidence="14">
    <location>
        <position position="64"/>
    </location>
    <ligand>
        <name>ATP</name>
        <dbReference type="ChEBI" id="CHEBI:30616"/>
    </ligand>
</feature>
<comment type="function">
    <text evidence="13">Required for the formation of a threonylcarbamoyl group on adenosine at position 37 (t(6)A37) in tRNAs that read codons beginning with adenine.</text>
</comment>
<dbReference type="EC" id="2.7.7.87" evidence="3 13"/>
<dbReference type="GO" id="GO:0005524">
    <property type="term" value="F:ATP binding"/>
    <property type="evidence" value="ECO:0007669"/>
    <property type="project" value="UniProtKB-UniRule"/>
</dbReference>
<sequence length="338" mass="35953">MLTTIVSVDHDGDNHLTYAQAVSALQAGEVVAFPTETVYGLGAVATNETAVAKIFQAKGRPSDNPLIVHIGEAKAVAQYAEHIPLVAQQCMEAFWPGALTLIVKAKPNIFATNVTAGLATVGIRMPNHPVALSLLQKTGLPIAAPSANRSGKPSPTKAEHVYHDLKGQIPLIIDGGATGIGLESTVLDVTQTPPIILRPGGVTKEMLQAVIGEVHEATLTDVKDAPRAPGMKYTHYSPEAPVYVTTLEDHALQEMIIMHQTQHEKVALLAMSPTSLQANYVYDLGNTIEAMSIKLYDALRACDQTDATMIIVRAVPLQGVGKAIMNRLEKAAGGNRLI</sequence>
<dbReference type="PIRSF" id="PIRSF004930">
    <property type="entry name" value="Tln_factor_SUA5"/>
    <property type="match status" value="1"/>
</dbReference>
<dbReference type="Gene3D" id="3.40.50.11030">
    <property type="entry name" value="Threonylcarbamoyl-AMP synthase, C-terminal domain"/>
    <property type="match status" value="1"/>
</dbReference>
<feature type="binding site" evidence="14">
    <location>
        <position position="124"/>
    </location>
    <ligand>
        <name>L-threonine</name>
        <dbReference type="ChEBI" id="CHEBI:57926"/>
    </ligand>
</feature>
<dbReference type="InterPro" id="IPR017945">
    <property type="entry name" value="DHBP_synth_RibB-like_a/b_dom"/>
</dbReference>
<feature type="binding site" evidence="14">
    <location>
        <position position="69"/>
    </location>
    <ligand>
        <name>L-threonine</name>
        <dbReference type="ChEBI" id="CHEBI:57926"/>
    </ligand>
</feature>
<evidence type="ECO:0000256" key="11">
    <source>
        <dbReference type="ARBA" id="ARBA00029774"/>
    </source>
</evidence>
<dbReference type="NCBIfam" id="TIGR00057">
    <property type="entry name" value="L-threonylcarbamoyladenylate synthase"/>
    <property type="match status" value="1"/>
</dbReference>
<proteinExistence type="inferred from homology"/>
<evidence type="ECO:0000256" key="6">
    <source>
        <dbReference type="ARBA" id="ARBA00022679"/>
    </source>
</evidence>
<keyword evidence="7 13" id="KW-0819">tRNA processing</keyword>
<feature type="binding site" evidence="14">
    <location>
        <position position="184"/>
    </location>
    <ligand>
        <name>L-threonine</name>
        <dbReference type="ChEBI" id="CHEBI:57926"/>
    </ligand>
</feature>
<dbReference type="Pfam" id="PF03481">
    <property type="entry name" value="Sua5_C"/>
    <property type="match status" value="1"/>
</dbReference>
<keyword evidence="17" id="KW-1185">Reference proteome</keyword>
<comment type="caution">
    <text evidence="16">The sequence shown here is derived from an EMBL/GenBank/DDBJ whole genome shotgun (WGS) entry which is preliminary data.</text>
</comment>
<evidence type="ECO:0000256" key="5">
    <source>
        <dbReference type="ARBA" id="ARBA00022490"/>
    </source>
</evidence>
<gene>
    <name evidence="16" type="ORF">GCM10007425_03560</name>
</gene>
<evidence type="ECO:0000256" key="8">
    <source>
        <dbReference type="ARBA" id="ARBA00022695"/>
    </source>
</evidence>
<evidence type="ECO:0000256" key="9">
    <source>
        <dbReference type="ARBA" id="ARBA00022741"/>
    </source>
</evidence>
<protein>
    <recommendedName>
        <fullName evidence="4 13">Threonylcarbamoyl-AMP synthase</fullName>
        <shortName evidence="13">TC-AMP synthase</shortName>
        <ecNumber evidence="3 13">2.7.7.87</ecNumber>
    </recommendedName>
    <alternativeName>
        <fullName evidence="11 13">L-threonylcarbamoyladenylate synthase</fullName>
    </alternativeName>
</protein>